<evidence type="ECO:0000313" key="6">
    <source>
        <dbReference type="Proteomes" id="UP001566132"/>
    </source>
</evidence>
<dbReference type="InterPro" id="IPR019775">
    <property type="entry name" value="WD40_repeat_CS"/>
</dbReference>
<dbReference type="SUPFAM" id="SSF50978">
    <property type="entry name" value="WD40 repeat-like"/>
    <property type="match status" value="1"/>
</dbReference>
<comment type="caution">
    <text evidence="5">The sequence shown here is derived from an EMBL/GenBank/DDBJ whole genome shotgun (WGS) entry which is preliminary data.</text>
</comment>
<dbReference type="AlphaFoldDB" id="A0ABD1EBB7"/>
<accession>A0ABD1EBB7</accession>
<dbReference type="EMBL" id="JBDJPC010000009">
    <property type="protein sequence ID" value="KAL1491952.1"/>
    <property type="molecule type" value="Genomic_DNA"/>
</dbReference>
<protein>
    <recommendedName>
        <fullName evidence="4">Pelota N-terminal domain-containing protein</fullName>
    </recommendedName>
</protein>
<feature type="repeat" description="WD" evidence="3">
    <location>
        <begin position="218"/>
        <end position="258"/>
    </location>
</feature>
<dbReference type="PANTHER" id="PTHR44662">
    <property type="entry name" value="WD REPEAT-CONTAINING PROTEIN 81"/>
    <property type="match status" value="1"/>
</dbReference>
<dbReference type="InterPro" id="IPR015943">
    <property type="entry name" value="WD40/YVTN_repeat-like_dom_sf"/>
</dbReference>
<organism evidence="5 6">
    <name type="scientific">Hypothenemus hampei</name>
    <name type="common">Coffee berry borer</name>
    <dbReference type="NCBI Taxonomy" id="57062"/>
    <lineage>
        <taxon>Eukaryota</taxon>
        <taxon>Metazoa</taxon>
        <taxon>Ecdysozoa</taxon>
        <taxon>Arthropoda</taxon>
        <taxon>Hexapoda</taxon>
        <taxon>Insecta</taxon>
        <taxon>Pterygota</taxon>
        <taxon>Neoptera</taxon>
        <taxon>Endopterygota</taxon>
        <taxon>Coleoptera</taxon>
        <taxon>Polyphaga</taxon>
        <taxon>Cucujiformia</taxon>
        <taxon>Curculionidae</taxon>
        <taxon>Scolytinae</taxon>
        <taxon>Hypothenemus</taxon>
    </lineage>
</organism>
<dbReference type="PROSITE" id="PS00678">
    <property type="entry name" value="WD_REPEATS_1"/>
    <property type="match status" value="1"/>
</dbReference>
<dbReference type="InterPro" id="IPR001680">
    <property type="entry name" value="WD40_rpt"/>
</dbReference>
<dbReference type="InterPro" id="IPR036322">
    <property type="entry name" value="WD40_repeat_dom_sf"/>
</dbReference>
<dbReference type="PROSITE" id="PS50082">
    <property type="entry name" value="WD_REPEATS_2"/>
    <property type="match status" value="1"/>
</dbReference>
<keyword evidence="2" id="KW-0677">Repeat</keyword>
<evidence type="ECO:0000259" key="4">
    <source>
        <dbReference type="Pfam" id="PF26356"/>
    </source>
</evidence>
<dbReference type="InterPro" id="IPR058547">
    <property type="entry name" value="Pelota_N"/>
</dbReference>
<feature type="domain" description="Pelota N-terminal" evidence="4">
    <location>
        <begin position="2"/>
        <end position="67"/>
    </location>
</feature>
<evidence type="ECO:0000256" key="3">
    <source>
        <dbReference type="PROSITE-ProRule" id="PRU00221"/>
    </source>
</evidence>
<reference evidence="5 6" key="1">
    <citation type="submission" date="2024-05" db="EMBL/GenBank/DDBJ databases">
        <title>Genetic variation in Jamaican populations of the coffee berry borer (Hypothenemus hampei).</title>
        <authorList>
            <person name="Errbii M."/>
            <person name="Myrie A."/>
        </authorList>
    </citation>
    <scope>NUCLEOTIDE SEQUENCE [LARGE SCALE GENOMIC DNA]</scope>
    <source>
        <strain evidence="5">JA-Hopewell-2020-01-JO</strain>
        <tissue evidence="5">Whole body</tissue>
    </source>
</reference>
<dbReference type="SUPFAM" id="SSF159065">
    <property type="entry name" value="Dom34/Pelota N-terminal domain-like"/>
    <property type="match status" value="1"/>
</dbReference>
<gene>
    <name evidence="5" type="ORF">ABEB36_012467</name>
</gene>
<dbReference type="Proteomes" id="UP001566132">
    <property type="component" value="Unassembled WGS sequence"/>
</dbReference>
<evidence type="ECO:0000256" key="2">
    <source>
        <dbReference type="ARBA" id="ARBA00022737"/>
    </source>
</evidence>
<keyword evidence="6" id="KW-1185">Reference proteome</keyword>
<dbReference type="InterPro" id="IPR038069">
    <property type="entry name" value="Pelota/DOM34_N"/>
</dbReference>
<evidence type="ECO:0000256" key="1">
    <source>
        <dbReference type="ARBA" id="ARBA00022574"/>
    </source>
</evidence>
<keyword evidence="1 3" id="KW-0853">WD repeat</keyword>
<dbReference type="PANTHER" id="PTHR44662:SF1">
    <property type="entry name" value="WD REPEAT-CONTAINING PROTEIN 81"/>
    <property type="match status" value="1"/>
</dbReference>
<dbReference type="Pfam" id="PF26356">
    <property type="entry name" value="Pelota_N"/>
    <property type="match status" value="1"/>
</dbReference>
<dbReference type="Gene3D" id="2.30.30.870">
    <property type="entry name" value="Pelota, domain A"/>
    <property type="match status" value="1"/>
</dbReference>
<proteinExistence type="predicted"/>
<sequence>MHAYNLISVGDSVKSSIRKEQSELSTASLTSNRIRTALTMENVDFNTQACMLRLKGRNIEENQYVKIVSVVLRYLKGNWFSYWAHEVGRPENDTSVHFNQIKLQSFVGHSNSISSLYVLDYENNFMSGSRDKTVASCDSVVHLWDSFMGAIVGQLDSQKYYPVNVVKSMPSPCNLIFAATTERTIKVIDARMCKYIYDLKLTLNLSGLIHCLAIGPNGRAHESEILQIVVVDNDTLVSSGLDQNVNVWNVHDGKLTTQHTGATEPFHCLHFYEYQELISGTTANRIGVHSEVSPEASYNCTKLQTDTFKGLMTAMGVLPLNQLLLLGSDNGQISLFC</sequence>
<dbReference type="SMART" id="SM00320">
    <property type="entry name" value="WD40"/>
    <property type="match status" value="5"/>
</dbReference>
<dbReference type="Pfam" id="PF00400">
    <property type="entry name" value="WD40"/>
    <property type="match status" value="1"/>
</dbReference>
<name>A0ABD1EBB7_HYPHA</name>
<evidence type="ECO:0000313" key="5">
    <source>
        <dbReference type="EMBL" id="KAL1491952.1"/>
    </source>
</evidence>
<dbReference type="InterPro" id="IPR052651">
    <property type="entry name" value="WDR81"/>
</dbReference>
<dbReference type="Gene3D" id="2.130.10.10">
    <property type="entry name" value="YVTN repeat-like/Quinoprotein amine dehydrogenase"/>
    <property type="match status" value="2"/>
</dbReference>